<evidence type="ECO:0000313" key="2">
    <source>
        <dbReference type="Proteomes" id="UP000886758"/>
    </source>
</evidence>
<protein>
    <submittedName>
        <fullName evidence="1">Uncharacterized protein</fullName>
    </submittedName>
</protein>
<proteinExistence type="predicted"/>
<dbReference type="EMBL" id="DVLF01000012">
    <property type="protein sequence ID" value="HIT49457.1"/>
    <property type="molecule type" value="Genomic_DNA"/>
</dbReference>
<reference evidence="1" key="1">
    <citation type="submission" date="2020-10" db="EMBL/GenBank/DDBJ databases">
        <authorList>
            <person name="Gilroy R."/>
        </authorList>
    </citation>
    <scope>NUCLEOTIDE SEQUENCE</scope>
    <source>
        <strain evidence="1">ChiW17-6978</strain>
    </source>
</reference>
<reference evidence="1" key="2">
    <citation type="journal article" date="2021" name="PeerJ">
        <title>Extensive microbial diversity within the chicken gut microbiome revealed by metagenomics and culture.</title>
        <authorList>
            <person name="Gilroy R."/>
            <person name="Ravi A."/>
            <person name="Getino M."/>
            <person name="Pursley I."/>
            <person name="Horton D.L."/>
            <person name="Alikhan N.F."/>
            <person name="Baker D."/>
            <person name="Gharbi K."/>
            <person name="Hall N."/>
            <person name="Watson M."/>
            <person name="Adriaenssens E.M."/>
            <person name="Foster-Nyarko E."/>
            <person name="Jarju S."/>
            <person name="Secka A."/>
            <person name="Antonio M."/>
            <person name="Oren A."/>
            <person name="Chaudhuri R.R."/>
            <person name="La Ragione R."/>
            <person name="Hildebrand F."/>
            <person name="Pallen M.J."/>
        </authorList>
    </citation>
    <scope>NUCLEOTIDE SEQUENCE</scope>
    <source>
        <strain evidence="1">ChiW17-6978</strain>
    </source>
</reference>
<comment type="caution">
    <text evidence="1">The sequence shown here is derived from an EMBL/GenBank/DDBJ whole genome shotgun (WGS) entry which is preliminary data.</text>
</comment>
<evidence type="ECO:0000313" key="1">
    <source>
        <dbReference type="EMBL" id="HIT49457.1"/>
    </source>
</evidence>
<dbReference type="AlphaFoldDB" id="A0A9D1KIG6"/>
<sequence length="81" mass="9601">MEQANLNSKTSTTTDIYSHFIQSSDTMAVTTLDNLFQTKPKEELKNELEEFKKIKQEMKQLGFETLKDYMEFLDYQQSKHI</sequence>
<organism evidence="1 2">
    <name type="scientific">Candidatus Pelethenecus faecipullorum</name>
    <dbReference type="NCBI Taxonomy" id="2840900"/>
    <lineage>
        <taxon>Bacteria</taxon>
        <taxon>Bacillati</taxon>
        <taxon>Mycoplasmatota</taxon>
        <taxon>Mollicutes</taxon>
        <taxon>Candidatus Pelethenecus</taxon>
    </lineage>
</organism>
<accession>A0A9D1KIG6</accession>
<name>A0A9D1KIG6_9MOLU</name>
<dbReference type="Proteomes" id="UP000886758">
    <property type="component" value="Unassembled WGS sequence"/>
</dbReference>
<gene>
    <name evidence="1" type="ORF">IAD46_00360</name>
</gene>